<feature type="domain" description="Mannosyl-glycoprotein endo-beta-N-acetylglucosamidase-like" evidence="2">
    <location>
        <begin position="13"/>
        <end position="160"/>
    </location>
</feature>
<dbReference type="GO" id="GO:0004040">
    <property type="term" value="F:amidase activity"/>
    <property type="evidence" value="ECO:0007669"/>
    <property type="project" value="InterPro"/>
</dbReference>
<reference evidence="3 4" key="1">
    <citation type="submission" date="2019-03" db="EMBL/GenBank/DDBJ databases">
        <title>Genomic Encyclopedia of Type Strains, Phase IV (KMG-IV): sequencing the most valuable type-strain genomes for metagenomic binning, comparative biology and taxonomic classification.</title>
        <authorList>
            <person name="Goeker M."/>
        </authorList>
    </citation>
    <scope>NUCLEOTIDE SEQUENCE [LARGE SCALE GENOMIC DNA]</scope>
    <source>
        <strain evidence="3 4">DSM 23917</strain>
    </source>
</reference>
<dbReference type="Proteomes" id="UP000295600">
    <property type="component" value="Unassembled WGS sequence"/>
</dbReference>
<dbReference type="InterPro" id="IPR002901">
    <property type="entry name" value="MGlyc_endo_b_GlcNAc-like_dom"/>
</dbReference>
<dbReference type="Pfam" id="PF01832">
    <property type="entry name" value="Glucosaminidase"/>
    <property type="match status" value="1"/>
</dbReference>
<dbReference type="Gene3D" id="1.10.530.10">
    <property type="match status" value="1"/>
</dbReference>
<dbReference type="PANTHER" id="PTHR33308">
    <property type="entry name" value="PEPTIDOGLYCAN HYDROLASE FLGJ"/>
    <property type="match status" value="1"/>
</dbReference>
<protein>
    <submittedName>
        <fullName evidence="3">Mannosyl-glycoprotein endo-beta-N-acetylglucosaminidase</fullName>
    </submittedName>
</protein>
<evidence type="ECO:0000256" key="1">
    <source>
        <dbReference type="ARBA" id="ARBA00022801"/>
    </source>
</evidence>
<gene>
    <name evidence="3" type="ORF">EV202_12759</name>
</gene>
<dbReference type="RefSeq" id="WP_131927299.1">
    <property type="nucleotide sequence ID" value="NZ_SLXB01000027.1"/>
</dbReference>
<keyword evidence="1" id="KW-0378">Hydrolase</keyword>
<organism evidence="3 4">
    <name type="scientific">Prevotella heparinolytica</name>
    <dbReference type="NCBI Taxonomy" id="28113"/>
    <lineage>
        <taxon>Bacteria</taxon>
        <taxon>Pseudomonadati</taxon>
        <taxon>Bacteroidota</taxon>
        <taxon>Bacteroidia</taxon>
        <taxon>Bacteroidales</taxon>
        <taxon>Bacteroidaceae</taxon>
        <taxon>Bacteroides</taxon>
    </lineage>
</organism>
<proteinExistence type="predicted"/>
<comment type="caution">
    <text evidence="3">The sequence shown here is derived from an EMBL/GenBank/DDBJ whole genome shotgun (WGS) entry which is preliminary data.</text>
</comment>
<accession>A0A4R2LG45</accession>
<dbReference type="AlphaFoldDB" id="A0A4R2LG45"/>
<evidence type="ECO:0000313" key="4">
    <source>
        <dbReference type="Proteomes" id="UP000295600"/>
    </source>
</evidence>
<evidence type="ECO:0000313" key="3">
    <source>
        <dbReference type="EMBL" id="TCO88176.1"/>
    </source>
</evidence>
<dbReference type="PANTHER" id="PTHR33308:SF9">
    <property type="entry name" value="PEPTIDOGLYCAN HYDROLASE FLGJ"/>
    <property type="match status" value="1"/>
</dbReference>
<dbReference type="EMBL" id="SLXB01000027">
    <property type="protein sequence ID" value="TCO88176.1"/>
    <property type="molecule type" value="Genomic_DNA"/>
</dbReference>
<dbReference type="InterPro" id="IPR051056">
    <property type="entry name" value="Glycosyl_Hydrolase_73"/>
</dbReference>
<name>A0A4R2LG45_9BACE</name>
<evidence type="ECO:0000259" key="2">
    <source>
        <dbReference type="Pfam" id="PF01832"/>
    </source>
</evidence>
<sequence>MKPSEFVKCIYPKAKKMGEIDPVFVTAQAALESGWGKSAIGNNLFGITKGSSWKGAVQLVTTTEYFSRPDVTFEAPEKVLQVAKISEHRYKYIVKRYFRDYDSVADCLADHFALLQRPQFADAWPYRKNPELYVRKLVDNVGGKYATAPDYAEVMDKMFKMVRRIVKEEGL</sequence>